<evidence type="ECO:0000256" key="4">
    <source>
        <dbReference type="ARBA" id="ARBA00022729"/>
    </source>
</evidence>
<proteinExistence type="inferred from homology"/>
<evidence type="ECO:0000313" key="12">
    <source>
        <dbReference type="Proteomes" id="UP000665561"/>
    </source>
</evidence>
<dbReference type="Pfam" id="PF05504">
    <property type="entry name" value="Spore_GerAC"/>
    <property type="match status" value="1"/>
</dbReference>
<comment type="subcellular location">
    <subcellularLocation>
        <location evidence="1">Membrane</location>
        <topology evidence="1">Lipid-anchor</topology>
    </subcellularLocation>
</comment>
<feature type="domain" description="Spore germination protein N-terminal" evidence="10">
    <location>
        <begin position="25"/>
        <end position="195"/>
    </location>
</feature>
<dbReference type="Proteomes" id="UP000665561">
    <property type="component" value="Unassembled WGS sequence"/>
</dbReference>
<organism evidence="11 12">
    <name type="scientific">Paenibacillus glycinis</name>
    <dbReference type="NCBI Taxonomy" id="2697035"/>
    <lineage>
        <taxon>Bacteria</taxon>
        <taxon>Bacillati</taxon>
        <taxon>Bacillota</taxon>
        <taxon>Bacilli</taxon>
        <taxon>Bacillales</taxon>
        <taxon>Paenibacillaceae</taxon>
        <taxon>Paenibacillus</taxon>
    </lineage>
</organism>
<evidence type="ECO:0000259" key="10">
    <source>
        <dbReference type="Pfam" id="PF25198"/>
    </source>
</evidence>
<feature type="signal peptide" evidence="8">
    <location>
        <begin position="1"/>
        <end position="19"/>
    </location>
</feature>
<keyword evidence="3" id="KW-0309">Germination</keyword>
<evidence type="ECO:0000256" key="7">
    <source>
        <dbReference type="ARBA" id="ARBA00023288"/>
    </source>
</evidence>
<comment type="similarity">
    <text evidence="2">Belongs to the GerABKC lipoprotein family.</text>
</comment>
<dbReference type="EMBL" id="JAAAMV010000009">
    <property type="protein sequence ID" value="NBD25027.1"/>
    <property type="molecule type" value="Genomic_DNA"/>
</dbReference>
<dbReference type="Pfam" id="PF25198">
    <property type="entry name" value="Spore_GerAC_N"/>
    <property type="match status" value="1"/>
</dbReference>
<evidence type="ECO:0000259" key="9">
    <source>
        <dbReference type="Pfam" id="PF05504"/>
    </source>
</evidence>
<protein>
    <submittedName>
        <fullName evidence="11">Ger(X)C family spore germination protein</fullName>
    </submittedName>
</protein>
<sequence length="387" mass="43044">MRRAGKLLLALLLVVPLTACWNLEEPDEQAFVLGSGLDYTKQGEVMLSSQIVVPSGIGSSQDGGGSQKPDSFRMMKANGKNVYDAVENLQKQVSRALFFGHRQTIIIGHRMAVHGIGSFMDIFIRNPQAELRSSIFVVKNAEAKDIFTITPIFDPIITPTLSREIRSMGLKPYYFRNFLAESMSETKLPLVPLISLNEMHKYVYAGGAILNKDDDLKLIGFLNAKEALYANWILGNLNRLAITALVKKGDGNVSVKLQTLNHKVHVKPSGSQINVDVHLTGKGTIVENNSNLDPTNRMDLMTIQKALSEATQTSIVEMVNKVQKRYKADIFAFGESFHRQQPVQWKTLRTGWKEAFPLLHITVKVDIQCKDPGQSSSSLMKSFQKPG</sequence>
<dbReference type="InterPro" id="IPR038501">
    <property type="entry name" value="Spore_GerAC_C_sf"/>
</dbReference>
<comment type="caution">
    <text evidence="11">The sequence shown here is derived from an EMBL/GenBank/DDBJ whole genome shotgun (WGS) entry which is preliminary data.</text>
</comment>
<keyword evidence="6" id="KW-0564">Palmitate</keyword>
<evidence type="ECO:0000256" key="5">
    <source>
        <dbReference type="ARBA" id="ARBA00023136"/>
    </source>
</evidence>
<accession>A0ABW9XQV6</accession>
<dbReference type="Gene3D" id="6.20.190.10">
    <property type="entry name" value="Nutrient germinant receptor protein C, domain 1"/>
    <property type="match status" value="1"/>
</dbReference>
<gene>
    <name evidence="11" type="ORF">GT019_14175</name>
</gene>
<dbReference type="Gene3D" id="3.30.300.210">
    <property type="entry name" value="Nutrient germinant receptor protein C, domain 3"/>
    <property type="match status" value="1"/>
</dbReference>
<dbReference type="PANTHER" id="PTHR35789">
    <property type="entry name" value="SPORE GERMINATION PROTEIN B3"/>
    <property type="match status" value="1"/>
</dbReference>
<dbReference type="InterPro" id="IPR046953">
    <property type="entry name" value="Spore_GerAC-like_C"/>
</dbReference>
<evidence type="ECO:0000313" key="11">
    <source>
        <dbReference type="EMBL" id="NBD25027.1"/>
    </source>
</evidence>
<evidence type="ECO:0000256" key="2">
    <source>
        <dbReference type="ARBA" id="ARBA00007886"/>
    </source>
</evidence>
<evidence type="ECO:0000256" key="6">
    <source>
        <dbReference type="ARBA" id="ARBA00023139"/>
    </source>
</evidence>
<keyword evidence="5" id="KW-0472">Membrane</keyword>
<name>A0ABW9XQV6_9BACL</name>
<dbReference type="InterPro" id="IPR057336">
    <property type="entry name" value="GerAC_N"/>
</dbReference>
<dbReference type="PANTHER" id="PTHR35789:SF1">
    <property type="entry name" value="SPORE GERMINATION PROTEIN B3"/>
    <property type="match status" value="1"/>
</dbReference>
<keyword evidence="7" id="KW-0449">Lipoprotein</keyword>
<feature type="domain" description="Spore germination GerAC-like C-terminal" evidence="9">
    <location>
        <begin position="206"/>
        <end position="373"/>
    </location>
</feature>
<dbReference type="RefSeq" id="WP_161743830.1">
    <property type="nucleotide sequence ID" value="NZ_JAAAMV010000009.1"/>
</dbReference>
<evidence type="ECO:0000256" key="3">
    <source>
        <dbReference type="ARBA" id="ARBA00022544"/>
    </source>
</evidence>
<keyword evidence="12" id="KW-1185">Reference proteome</keyword>
<feature type="chain" id="PRO_5046363886" evidence="8">
    <location>
        <begin position="20"/>
        <end position="387"/>
    </location>
</feature>
<evidence type="ECO:0000256" key="8">
    <source>
        <dbReference type="SAM" id="SignalP"/>
    </source>
</evidence>
<keyword evidence="4 8" id="KW-0732">Signal</keyword>
<reference evidence="11 12" key="1">
    <citation type="submission" date="2020-01" db="EMBL/GenBank/DDBJ databases">
        <title>Paenibacillus soybeanensis sp. nov. isolated from the nodules of soybean (Glycine max(L.) Merr).</title>
        <authorList>
            <person name="Wang H."/>
        </authorList>
    </citation>
    <scope>NUCLEOTIDE SEQUENCE [LARGE SCALE GENOMIC DNA]</scope>
    <source>
        <strain evidence="11 12">T1</strain>
    </source>
</reference>
<dbReference type="InterPro" id="IPR008844">
    <property type="entry name" value="Spore_GerAC-like"/>
</dbReference>
<evidence type="ECO:0000256" key="1">
    <source>
        <dbReference type="ARBA" id="ARBA00004635"/>
    </source>
</evidence>
<dbReference type="NCBIfam" id="TIGR02887">
    <property type="entry name" value="spore_ger_x_C"/>
    <property type="match status" value="1"/>
</dbReference>